<dbReference type="InterPro" id="IPR026516">
    <property type="entry name" value="THAP1/10"/>
</dbReference>
<keyword evidence="9" id="KW-1185">Reference proteome</keyword>
<feature type="compositionally biased region" description="Polar residues" evidence="6">
    <location>
        <begin position="245"/>
        <end position="262"/>
    </location>
</feature>
<feature type="compositionally biased region" description="Pro residues" evidence="6">
    <location>
        <begin position="164"/>
        <end position="187"/>
    </location>
</feature>
<dbReference type="SUPFAM" id="SSF57716">
    <property type="entry name" value="Glucocorticoid receptor-like (DNA-binding domain)"/>
    <property type="match status" value="1"/>
</dbReference>
<evidence type="ECO:0000256" key="3">
    <source>
        <dbReference type="ARBA" id="ARBA00022833"/>
    </source>
</evidence>
<feature type="compositionally biased region" description="Basic residues" evidence="6">
    <location>
        <begin position="152"/>
        <end position="161"/>
    </location>
</feature>
<evidence type="ECO:0000256" key="5">
    <source>
        <dbReference type="PROSITE-ProRule" id="PRU00309"/>
    </source>
</evidence>
<evidence type="ECO:0000256" key="1">
    <source>
        <dbReference type="ARBA" id="ARBA00022723"/>
    </source>
</evidence>
<dbReference type="SMART" id="SM00980">
    <property type="entry name" value="THAP"/>
    <property type="match status" value="1"/>
</dbReference>
<dbReference type="GO" id="GO:0000978">
    <property type="term" value="F:RNA polymerase II cis-regulatory region sequence-specific DNA binding"/>
    <property type="evidence" value="ECO:0007669"/>
    <property type="project" value="TreeGrafter"/>
</dbReference>
<feature type="domain" description="THAP-type" evidence="7">
    <location>
        <begin position="1"/>
        <end position="87"/>
    </location>
</feature>
<organism evidence="8 9">
    <name type="scientific">Cyphomyrmex costatus</name>
    <dbReference type="NCBI Taxonomy" id="456900"/>
    <lineage>
        <taxon>Eukaryota</taxon>
        <taxon>Metazoa</taxon>
        <taxon>Ecdysozoa</taxon>
        <taxon>Arthropoda</taxon>
        <taxon>Hexapoda</taxon>
        <taxon>Insecta</taxon>
        <taxon>Pterygota</taxon>
        <taxon>Neoptera</taxon>
        <taxon>Endopterygota</taxon>
        <taxon>Hymenoptera</taxon>
        <taxon>Apocrita</taxon>
        <taxon>Aculeata</taxon>
        <taxon>Formicoidea</taxon>
        <taxon>Formicidae</taxon>
        <taxon>Myrmicinae</taxon>
        <taxon>Cyphomyrmex</taxon>
    </lineage>
</organism>
<dbReference type="Gene3D" id="6.20.210.20">
    <property type="entry name" value="THAP domain"/>
    <property type="match status" value="1"/>
</dbReference>
<dbReference type="GO" id="GO:0006357">
    <property type="term" value="P:regulation of transcription by RNA polymerase II"/>
    <property type="evidence" value="ECO:0007669"/>
    <property type="project" value="TreeGrafter"/>
</dbReference>
<evidence type="ECO:0000259" key="7">
    <source>
        <dbReference type="PROSITE" id="PS50950"/>
    </source>
</evidence>
<dbReference type="AlphaFoldDB" id="A0A151IHZ0"/>
<name>A0A151IHZ0_9HYME</name>
<sequence>IPFKCCVPNCNGNYKNGPKVATFSFPKNEETKRKWLHAICRKDFQPTNNSKVRELHFRLSEIERETSHYVESTGKLLTAPLAHPRLIKEAITASAASTAEAITASAAAAAATSPPERDLAYPASAPAAPAPPPTTNSGPRIRPVEATGLFRRQPRQQHQRGHSPQPPPGSPTLPTPPTTPPAVPHRPQPTAARKVTLQLATWKLERLDIPPPARTRPPRYCLHPWDLRVRRYTSPRYQQAPPPTRQQELSSGSEWETSNPETTNRKSEDINGNYWGPEKKTLTQPSLIYRERVTEKRRTTQWTSTQPPLAYKEHSPSK</sequence>
<gene>
    <name evidence="8" type="ORF">ALC62_07762</name>
</gene>
<dbReference type="PANTHER" id="PTHR46600">
    <property type="entry name" value="THAP DOMAIN-CONTAINING"/>
    <property type="match status" value="1"/>
</dbReference>
<keyword evidence="2 5" id="KW-0863">Zinc-finger</keyword>
<proteinExistence type="predicted"/>
<evidence type="ECO:0000313" key="8">
    <source>
        <dbReference type="EMBL" id="KYN01446.1"/>
    </source>
</evidence>
<feature type="region of interest" description="Disordered" evidence="6">
    <location>
        <begin position="235"/>
        <end position="318"/>
    </location>
</feature>
<dbReference type="EMBL" id="KQ977602">
    <property type="protein sequence ID" value="KYN01446.1"/>
    <property type="molecule type" value="Genomic_DNA"/>
</dbReference>
<dbReference type="GO" id="GO:0005634">
    <property type="term" value="C:nucleus"/>
    <property type="evidence" value="ECO:0007669"/>
    <property type="project" value="TreeGrafter"/>
</dbReference>
<dbReference type="InterPro" id="IPR006612">
    <property type="entry name" value="THAP_Znf"/>
</dbReference>
<dbReference type="GO" id="GO:0003700">
    <property type="term" value="F:DNA-binding transcription factor activity"/>
    <property type="evidence" value="ECO:0007669"/>
    <property type="project" value="TreeGrafter"/>
</dbReference>
<dbReference type="PANTHER" id="PTHR46600:SF7">
    <property type="entry name" value="SI:DKEY-228B2.6-RELATED"/>
    <property type="match status" value="1"/>
</dbReference>
<keyword evidence="1" id="KW-0479">Metal-binding</keyword>
<keyword evidence="4 5" id="KW-0238">DNA-binding</keyword>
<protein>
    <recommendedName>
        <fullName evidence="7">THAP-type domain-containing protein</fullName>
    </recommendedName>
</protein>
<feature type="non-terminal residue" evidence="8">
    <location>
        <position position="1"/>
    </location>
</feature>
<feature type="region of interest" description="Disordered" evidence="6">
    <location>
        <begin position="109"/>
        <end position="189"/>
    </location>
</feature>
<feature type="compositionally biased region" description="Basic and acidic residues" evidence="6">
    <location>
        <begin position="289"/>
        <end position="298"/>
    </location>
</feature>
<dbReference type="InterPro" id="IPR038441">
    <property type="entry name" value="THAP_Znf_sf"/>
</dbReference>
<dbReference type="GO" id="GO:0008270">
    <property type="term" value="F:zinc ion binding"/>
    <property type="evidence" value="ECO:0007669"/>
    <property type="project" value="UniProtKB-KW"/>
</dbReference>
<dbReference type="Pfam" id="PF05485">
    <property type="entry name" value="THAP"/>
    <property type="match status" value="1"/>
</dbReference>
<evidence type="ECO:0000256" key="4">
    <source>
        <dbReference type="ARBA" id="ARBA00023125"/>
    </source>
</evidence>
<dbReference type="Proteomes" id="UP000078542">
    <property type="component" value="Unassembled WGS sequence"/>
</dbReference>
<evidence type="ECO:0000313" key="9">
    <source>
        <dbReference type="Proteomes" id="UP000078542"/>
    </source>
</evidence>
<accession>A0A151IHZ0</accession>
<evidence type="ECO:0000256" key="2">
    <source>
        <dbReference type="ARBA" id="ARBA00022771"/>
    </source>
</evidence>
<keyword evidence="3" id="KW-0862">Zinc</keyword>
<reference evidence="8 9" key="1">
    <citation type="submission" date="2016-03" db="EMBL/GenBank/DDBJ databases">
        <title>Cyphomyrmex costatus WGS genome.</title>
        <authorList>
            <person name="Nygaard S."/>
            <person name="Hu H."/>
            <person name="Boomsma J."/>
            <person name="Zhang G."/>
        </authorList>
    </citation>
    <scope>NUCLEOTIDE SEQUENCE [LARGE SCALE GENOMIC DNA]</scope>
    <source>
        <strain evidence="8">MS0001</strain>
        <tissue evidence="8">Whole body</tissue>
    </source>
</reference>
<evidence type="ECO:0000256" key="6">
    <source>
        <dbReference type="SAM" id="MobiDB-lite"/>
    </source>
</evidence>
<dbReference type="PROSITE" id="PS50950">
    <property type="entry name" value="ZF_THAP"/>
    <property type="match status" value="1"/>
</dbReference>